<comment type="caution">
    <text evidence="3">The sequence shown here is derived from an EMBL/GenBank/DDBJ whole genome shotgun (WGS) entry which is preliminary data.</text>
</comment>
<accession>A0ABR3FKT5</accession>
<feature type="compositionally biased region" description="Basic and acidic residues" evidence="1">
    <location>
        <begin position="1"/>
        <end position="15"/>
    </location>
</feature>
<protein>
    <recommendedName>
        <fullName evidence="2">F-box domain-containing protein</fullName>
    </recommendedName>
</protein>
<sequence>MVRRSSRIEQQKVKDVVPAQAIPTPTAKSDKTRVTNNTKKRANLGSAKKRDSSTNKPTKKKPKKTDLTEQAPSNPSQRGYLEHFAKQAPLDVLLEIFMHLWPREIIYLSRTSKALREVLMSRSSTSIWRAARINAGLPPLPPDLSEPQYASLAFDPYCQVCGRGPCENTMWTARMKCHKKCLSKLPRVRMGQQLSKEDECWSPDVAAIIELDQAGRDPFLPSYNEDWNGRRFSTSYNPSVLASFCREYQKVKDDLDALKEWCAIKRSQYQTILKESARCEQWHLKKVADRKAELDEIRWERANEILNRLAEDGWEEQDLSAFEDRRSHALYQLTVIDEDVWPSQKIEYTAELKRIKEERLVSERRAVMIDRHERAARAFKAYCREYSYMPDLLPMGDFVLASTQINDLLWGDDDSDDDGYLKVIKADFHRVEQEWTGRAERDFLSVMKKELPDATVENVRGGWREHYLTNQGNGFVDPTNWRKRFDPFRVMDSEWRRLWLLEANTVVYDPQVSNRMRNIIELCGYNPASVSPEELEKADPHLECLSCRQGDKRLVMRWTRAVSIQSSQSRPPPVGLMVDLFVRCPVNPRPRSGSSPTPARQL</sequence>
<dbReference type="InterPro" id="IPR036047">
    <property type="entry name" value="F-box-like_dom_sf"/>
</dbReference>
<gene>
    <name evidence="3" type="ORF">V5O48_005974</name>
</gene>
<evidence type="ECO:0000259" key="2">
    <source>
        <dbReference type="PROSITE" id="PS50181"/>
    </source>
</evidence>
<feature type="region of interest" description="Disordered" evidence="1">
    <location>
        <begin position="1"/>
        <end position="79"/>
    </location>
</feature>
<evidence type="ECO:0000256" key="1">
    <source>
        <dbReference type="SAM" id="MobiDB-lite"/>
    </source>
</evidence>
<evidence type="ECO:0000313" key="3">
    <source>
        <dbReference type="EMBL" id="KAL0576007.1"/>
    </source>
</evidence>
<dbReference type="EMBL" id="JBAHYK010000255">
    <property type="protein sequence ID" value="KAL0576007.1"/>
    <property type="molecule type" value="Genomic_DNA"/>
</dbReference>
<proteinExistence type="predicted"/>
<dbReference type="Proteomes" id="UP001465976">
    <property type="component" value="Unassembled WGS sequence"/>
</dbReference>
<feature type="compositionally biased region" description="Polar residues" evidence="1">
    <location>
        <begin position="68"/>
        <end position="77"/>
    </location>
</feature>
<dbReference type="CDD" id="cd09917">
    <property type="entry name" value="F-box_SF"/>
    <property type="match status" value="1"/>
</dbReference>
<feature type="domain" description="F-box" evidence="2">
    <location>
        <begin position="82"/>
        <end position="131"/>
    </location>
</feature>
<name>A0ABR3FKT5_9AGAR</name>
<dbReference type="SUPFAM" id="SSF81383">
    <property type="entry name" value="F-box domain"/>
    <property type="match status" value="1"/>
</dbReference>
<evidence type="ECO:0000313" key="4">
    <source>
        <dbReference type="Proteomes" id="UP001465976"/>
    </source>
</evidence>
<dbReference type="PROSITE" id="PS50181">
    <property type="entry name" value="FBOX"/>
    <property type="match status" value="1"/>
</dbReference>
<dbReference type="InterPro" id="IPR001810">
    <property type="entry name" value="F-box_dom"/>
</dbReference>
<keyword evidence="4" id="KW-1185">Reference proteome</keyword>
<reference evidence="3 4" key="1">
    <citation type="submission" date="2024-02" db="EMBL/GenBank/DDBJ databases">
        <title>A draft genome for the cacao thread blight pathogen Marasmius crinis-equi.</title>
        <authorList>
            <person name="Cohen S.P."/>
            <person name="Baruah I.K."/>
            <person name="Amoako-Attah I."/>
            <person name="Bukari Y."/>
            <person name="Meinhardt L.W."/>
            <person name="Bailey B.A."/>
        </authorList>
    </citation>
    <scope>NUCLEOTIDE SEQUENCE [LARGE SCALE GENOMIC DNA]</scope>
    <source>
        <strain evidence="3 4">GH-76</strain>
    </source>
</reference>
<organism evidence="3 4">
    <name type="scientific">Marasmius crinis-equi</name>
    <dbReference type="NCBI Taxonomy" id="585013"/>
    <lineage>
        <taxon>Eukaryota</taxon>
        <taxon>Fungi</taxon>
        <taxon>Dikarya</taxon>
        <taxon>Basidiomycota</taxon>
        <taxon>Agaricomycotina</taxon>
        <taxon>Agaricomycetes</taxon>
        <taxon>Agaricomycetidae</taxon>
        <taxon>Agaricales</taxon>
        <taxon>Marasmiineae</taxon>
        <taxon>Marasmiaceae</taxon>
        <taxon>Marasmius</taxon>
    </lineage>
</organism>